<dbReference type="Pfam" id="PF03126">
    <property type="entry name" value="Plus-3"/>
    <property type="match status" value="1"/>
</dbReference>
<accession>A0A6V7XV14</accession>
<dbReference type="InterPro" id="IPR004343">
    <property type="entry name" value="Plus-3_dom"/>
</dbReference>
<dbReference type="Gene3D" id="3.90.70.200">
    <property type="entry name" value="Plus-3 domain"/>
    <property type="match status" value="1"/>
</dbReference>
<dbReference type="Proteomes" id="UP000580250">
    <property type="component" value="Unassembled WGS sequence"/>
</dbReference>
<feature type="coiled-coil region" evidence="5">
    <location>
        <begin position="425"/>
        <end position="459"/>
    </location>
</feature>
<dbReference type="InterPro" id="IPR036128">
    <property type="entry name" value="Plus3-like_sf"/>
</dbReference>
<feature type="compositionally biased region" description="Basic and acidic residues" evidence="6">
    <location>
        <begin position="37"/>
        <end position="73"/>
    </location>
</feature>
<organism evidence="8 9">
    <name type="scientific">Meloidogyne enterolobii</name>
    <name type="common">Root-knot nematode worm</name>
    <name type="synonym">Meloidogyne mayaguensis</name>
    <dbReference type="NCBI Taxonomy" id="390850"/>
    <lineage>
        <taxon>Eukaryota</taxon>
        <taxon>Metazoa</taxon>
        <taxon>Ecdysozoa</taxon>
        <taxon>Nematoda</taxon>
        <taxon>Chromadorea</taxon>
        <taxon>Rhabditida</taxon>
        <taxon>Tylenchina</taxon>
        <taxon>Tylenchomorpha</taxon>
        <taxon>Tylenchoidea</taxon>
        <taxon>Meloidogynidae</taxon>
        <taxon>Meloidogyninae</taxon>
        <taxon>Meloidogyne</taxon>
    </lineage>
</organism>
<feature type="compositionally biased region" description="Acidic residues" evidence="6">
    <location>
        <begin position="16"/>
        <end position="36"/>
    </location>
</feature>
<feature type="compositionally biased region" description="Low complexity" evidence="6">
    <location>
        <begin position="219"/>
        <end position="232"/>
    </location>
</feature>
<dbReference type="GO" id="GO:1990269">
    <property type="term" value="F:RNA polymerase II C-terminal domain phosphoserine binding"/>
    <property type="evidence" value="ECO:0007669"/>
    <property type="project" value="TreeGrafter"/>
</dbReference>
<feature type="compositionally biased region" description="Polar residues" evidence="6">
    <location>
        <begin position="129"/>
        <end position="138"/>
    </location>
</feature>
<dbReference type="AlphaFoldDB" id="A0A6V7XV14"/>
<dbReference type="GO" id="GO:0003677">
    <property type="term" value="F:DNA binding"/>
    <property type="evidence" value="ECO:0007669"/>
    <property type="project" value="InterPro"/>
</dbReference>
<evidence type="ECO:0000256" key="2">
    <source>
        <dbReference type="ARBA" id="ARBA00023015"/>
    </source>
</evidence>
<evidence type="ECO:0000259" key="7">
    <source>
        <dbReference type="PROSITE" id="PS51360"/>
    </source>
</evidence>
<dbReference type="SUPFAM" id="SSF159042">
    <property type="entry name" value="Plus3-like"/>
    <property type="match status" value="1"/>
</dbReference>
<dbReference type="EMBL" id="CAJEWN010002330">
    <property type="protein sequence ID" value="CAD2203162.1"/>
    <property type="molecule type" value="Genomic_DNA"/>
</dbReference>
<dbReference type="PANTHER" id="PTHR13115">
    <property type="entry name" value="RNA POLYMERASE-ASSOCIATED PROTEIN RTF1 HOMOLOG"/>
    <property type="match status" value="1"/>
</dbReference>
<gene>
    <name evidence="8" type="ORF">MENT_LOCUS56830</name>
</gene>
<dbReference type="OrthoDB" id="166375at2759"/>
<dbReference type="GO" id="GO:0016593">
    <property type="term" value="C:Cdc73/Paf1 complex"/>
    <property type="evidence" value="ECO:0007669"/>
    <property type="project" value="TreeGrafter"/>
</dbReference>
<comment type="caution">
    <text evidence="8">The sequence shown here is derived from an EMBL/GenBank/DDBJ whole genome shotgun (WGS) entry which is preliminary data.</text>
</comment>
<feature type="compositionally biased region" description="Acidic residues" evidence="6">
    <location>
        <begin position="110"/>
        <end position="128"/>
    </location>
</feature>
<evidence type="ECO:0000256" key="1">
    <source>
        <dbReference type="ARBA" id="ARBA00004123"/>
    </source>
</evidence>
<name>A0A6V7XV14_MELEN</name>
<feature type="compositionally biased region" description="Basic and acidic residues" evidence="6">
    <location>
        <begin position="191"/>
        <end position="202"/>
    </location>
</feature>
<proteinExistence type="predicted"/>
<keyword evidence="3" id="KW-0804">Transcription</keyword>
<feature type="domain" description="Plus3" evidence="7">
    <location>
        <begin position="248"/>
        <end position="384"/>
    </location>
</feature>
<evidence type="ECO:0000256" key="3">
    <source>
        <dbReference type="ARBA" id="ARBA00023163"/>
    </source>
</evidence>
<feature type="region of interest" description="Disordered" evidence="6">
    <location>
        <begin position="1"/>
        <end position="249"/>
    </location>
</feature>
<evidence type="ECO:0000256" key="6">
    <source>
        <dbReference type="SAM" id="MobiDB-lite"/>
    </source>
</evidence>
<dbReference type="PROSITE" id="PS51360">
    <property type="entry name" value="PLUS3"/>
    <property type="match status" value="1"/>
</dbReference>
<evidence type="ECO:0000256" key="5">
    <source>
        <dbReference type="SAM" id="Coils"/>
    </source>
</evidence>
<dbReference type="SMART" id="SM00719">
    <property type="entry name" value="Plus3"/>
    <property type="match status" value="1"/>
</dbReference>
<reference evidence="8 9" key="1">
    <citation type="submission" date="2020-08" db="EMBL/GenBank/DDBJ databases">
        <authorList>
            <person name="Koutsovoulos G."/>
            <person name="Danchin GJ E."/>
        </authorList>
    </citation>
    <scope>NUCLEOTIDE SEQUENCE [LARGE SCALE GENOMIC DNA]</scope>
</reference>
<keyword evidence="5" id="KW-0175">Coiled coil</keyword>
<evidence type="ECO:0000313" key="8">
    <source>
        <dbReference type="EMBL" id="CAD2203162.1"/>
    </source>
</evidence>
<protein>
    <recommendedName>
        <fullName evidence="7">Plus3 domain-containing protein</fullName>
    </recommendedName>
</protein>
<keyword evidence="2" id="KW-0805">Transcription regulation</keyword>
<comment type="subcellular location">
    <subcellularLocation>
        <location evidence="1">Nucleus</location>
    </subcellularLocation>
</comment>
<feature type="compositionally biased region" description="Basic and acidic residues" evidence="6">
    <location>
        <begin position="91"/>
        <end position="109"/>
    </location>
</feature>
<feature type="compositionally biased region" description="Basic and acidic residues" evidence="6">
    <location>
        <begin position="1"/>
        <end position="10"/>
    </location>
</feature>
<dbReference type="PANTHER" id="PTHR13115:SF8">
    <property type="entry name" value="RNA POLYMERASE-ASSOCIATED PROTEIN RTF1 HOMOLOG"/>
    <property type="match status" value="1"/>
</dbReference>
<evidence type="ECO:0000313" key="9">
    <source>
        <dbReference type="Proteomes" id="UP000580250"/>
    </source>
</evidence>
<evidence type="ECO:0000256" key="4">
    <source>
        <dbReference type="ARBA" id="ARBA00023242"/>
    </source>
</evidence>
<keyword evidence="4" id="KW-0539">Nucleus</keyword>
<sequence length="617" mass="70450">MSKNKNDKKQNISSDSDNEELALNDDEFDLSMDEDERERFNQMSEKEREIEIFKRLEQRELMKTREQIKRKLEMAAGKNETNIVKRKRRLSHETDDSDNEKNGDKKSSDEEGELPAEDKDETSSDDDNIVNSSKPSSSVEKHKHKSITKMSVSTADIEDEDTAYHKPSELANKYNKKMAMADLLNKRRDKKQAEEKRKKENQKAALDLDEIFGKEDGKSSSSSSPASSRSSSPVYGKSRSPSPVAQPIEKMDDLLKGQAIRRRIARIVHAPFFHKTIVGCFVRVQIGNHEGKPTYRIAQVVDVVETAKVYEVEPNTDIRTNKGLKLKICNNDAQRVIRLEFVSNSNFTETEYSFWLNRMKETETSLPTIDFVKKKQKEMHDALNYKFTDSEINLMVREKQRFKKQPTNFAFEKSELIKQKEDAEQNGDKEKVRDLQHQINDLEEKAKKIENQRTKNLSAVTAINQRNRDHMKQIFLSAEHMQNNEHFRVRDDDPFTRKSARMKLVTGVARTKTDGEGLDVTTGSISTDSSFSGSPSILNKSSSVVLPPPGDLFSAHGIDINIDLDKVLPVTSAISLRAPPIASVSSTGSQYPQRVSQKSSRTLTLEEYKRKYSSRLT</sequence>